<dbReference type="CDD" id="cd16461">
    <property type="entry name" value="RING-H2_EL5-like"/>
    <property type="match status" value="1"/>
</dbReference>
<evidence type="ECO:0000313" key="19">
    <source>
        <dbReference type="EMBL" id="CAK9144521.1"/>
    </source>
</evidence>
<reference evidence="19 20" key="1">
    <citation type="submission" date="2024-02" db="EMBL/GenBank/DDBJ databases">
        <authorList>
            <person name="Vignale AGUSTIN F."/>
            <person name="Sosa J E."/>
            <person name="Modenutti C."/>
        </authorList>
    </citation>
    <scope>NUCLEOTIDE SEQUENCE [LARGE SCALE GENOMIC DNA]</scope>
</reference>
<proteinExistence type="inferred from homology"/>
<keyword evidence="5" id="KW-0808">Transferase</keyword>
<evidence type="ECO:0000256" key="17">
    <source>
        <dbReference type="SAM" id="SignalP"/>
    </source>
</evidence>
<dbReference type="GO" id="GO:0016020">
    <property type="term" value="C:membrane"/>
    <property type="evidence" value="ECO:0007669"/>
    <property type="project" value="UniProtKB-SubCell"/>
</dbReference>
<evidence type="ECO:0000256" key="13">
    <source>
        <dbReference type="ARBA" id="ARBA00023136"/>
    </source>
</evidence>
<keyword evidence="10" id="KW-0833">Ubl conjugation pathway</keyword>
<evidence type="ECO:0000313" key="20">
    <source>
        <dbReference type="Proteomes" id="UP001642360"/>
    </source>
</evidence>
<comment type="pathway">
    <text evidence="3">Protein modification; protein ubiquitination.</text>
</comment>
<evidence type="ECO:0000256" key="12">
    <source>
        <dbReference type="ARBA" id="ARBA00022989"/>
    </source>
</evidence>
<dbReference type="PROSITE" id="PS50089">
    <property type="entry name" value="ZF_RING_2"/>
    <property type="match status" value="1"/>
</dbReference>
<gene>
    <name evidence="19" type="ORF">ILEXP_LOCUS12271</name>
</gene>
<dbReference type="EC" id="2.3.2.27" evidence="4"/>
<evidence type="ECO:0000256" key="8">
    <source>
        <dbReference type="ARBA" id="ARBA00022729"/>
    </source>
</evidence>
<sequence length="413" mass="47463">MNQTGLFFIVLFLLSSHVKAQNSANHQHGLNPLHPSMAVVTVVLAIMFSVTFFVLAFAKFCRPSLVDHLTHEENLHGLLRSRSRSSGIDKTVIESLPFFRFSSLNGSKEGLECVVCLSKFEDSEILQLLPKCRHAFHMNCIDEWLESHSTCPLCRYKFDVGDLTNFTYTNSLRYPPNSSNPAEDPNLKLFVRREQDHHRSSRFNIGSSFRKLGKAKKDKLLILEGGTKDENRQLLHKFKHRIIVSDIVYKSRWSDVNSSDLMSLNSEMISAISSRRFSPPGFSTNEQIMKIKDDIEKKRLHQSKVGKITRSYSVSSSTSTFSPIFNIEENKKAASRTLNPAEKRSISEITNLSRFPESSIRNRIRESLSLGNNGKDERIRRLWLPIARRTVQWFVGRERRTEESERERQLSNV</sequence>
<evidence type="ECO:0000256" key="2">
    <source>
        <dbReference type="ARBA" id="ARBA00004167"/>
    </source>
</evidence>
<keyword evidence="11" id="KW-0862">Zinc</keyword>
<comment type="caution">
    <text evidence="19">The sequence shown here is derived from an EMBL/GenBank/DDBJ whole genome shotgun (WGS) entry which is preliminary data.</text>
</comment>
<dbReference type="PANTHER" id="PTHR46539:SF8">
    <property type="entry name" value="RING-TYPE DOMAIN-CONTAINING PROTEIN"/>
    <property type="match status" value="1"/>
</dbReference>
<feature type="chain" id="PRO_5044821186" description="RING-type E3 ubiquitin transferase" evidence="17">
    <location>
        <begin position="21"/>
        <end position="413"/>
    </location>
</feature>
<feature type="domain" description="RING-type" evidence="18">
    <location>
        <begin position="113"/>
        <end position="155"/>
    </location>
</feature>
<keyword evidence="20" id="KW-1185">Reference proteome</keyword>
<name>A0ABC8RK24_9AQUA</name>
<feature type="signal peptide" evidence="17">
    <location>
        <begin position="1"/>
        <end position="20"/>
    </location>
</feature>
<comment type="catalytic activity">
    <reaction evidence="1">
        <text>S-ubiquitinyl-[E2 ubiquitin-conjugating enzyme]-L-cysteine + [acceptor protein]-L-lysine = [E2 ubiquitin-conjugating enzyme]-L-cysteine + N(6)-ubiquitinyl-[acceptor protein]-L-lysine.</text>
        <dbReference type="EC" id="2.3.2.27"/>
    </reaction>
</comment>
<comment type="subcellular location">
    <subcellularLocation>
        <location evidence="2">Membrane</location>
        <topology evidence="2">Single-pass membrane protein</topology>
    </subcellularLocation>
</comment>
<keyword evidence="6 16" id="KW-0812">Transmembrane</keyword>
<evidence type="ECO:0000256" key="15">
    <source>
        <dbReference type="PROSITE-ProRule" id="PRU00175"/>
    </source>
</evidence>
<evidence type="ECO:0000256" key="16">
    <source>
        <dbReference type="SAM" id="Phobius"/>
    </source>
</evidence>
<evidence type="ECO:0000259" key="18">
    <source>
        <dbReference type="PROSITE" id="PS50089"/>
    </source>
</evidence>
<evidence type="ECO:0000256" key="9">
    <source>
        <dbReference type="ARBA" id="ARBA00022771"/>
    </source>
</evidence>
<evidence type="ECO:0000256" key="11">
    <source>
        <dbReference type="ARBA" id="ARBA00022833"/>
    </source>
</evidence>
<evidence type="ECO:0000256" key="5">
    <source>
        <dbReference type="ARBA" id="ARBA00022679"/>
    </source>
</evidence>
<dbReference type="InterPro" id="IPR001841">
    <property type="entry name" value="Znf_RING"/>
</dbReference>
<keyword evidence="9 15" id="KW-0863">Zinc-finger</keyword>
<dbReference type="InterPro" id="IPR013083">
    <property type="entry name" value="Znf_RING/FYVE/PHD"/>
</dbReference>
<comment type="similarity">
    <text evidence="14">Belongs to the RING-type zinc finger family. ATL subfamily.</text>
</comment>
<dbReference type="AlphaFoldDB" id="A0ABC8RK24"/>
<evidence type="ECO:0000256" key="14">
    <source>
        <dbReference type="ARBA" id="ARBA00024209"/>
    </source>
</evidence>
<evidence type="ECO:0000256" key="1">
    <source>
        <dbReference type="ARBA" id="ARBA00000900"/>
    </source>
</evidence>
<keyword evidence="7" id="KW-0479">Metal-binding</keyword>
<dbReference type="SUPFAM" id="SSF57850">
    <property type="entry name" value="RING/U-box"/>
    <property type="match status" value="1"/>
</dbReference>
<evidence type="ECO:0000256" key="4">
    <source>
        <dbReference type="ARBA" id="ARBA00012483"/>
    </source>
</evidence>
<accession>A0ABC8RK24</accession>
<organism evidence="19 20">
    <name type="scientific">Ilex paraguariensis</name>
    <name type="common">yerba mate</name>
    <dbReference type="NCBI Taxonomy" id="185542"/>
    <lineage>
        <taxon>Eukaryota</taxon>
        <taxon>Viridiplantae</taxon>
        <taxon>Streptophyta</taxon>
        <taxon>Embryophyta</taxon>
        <taxon>Tracheophyta</taxon>
        <taxon>Spermatophyta</taxon>
        <taxon>Magnoliopsida</taxon>
        <taxon>eudicotyledons</taxon>
        <taxon>Gunneridae</taxon>
        <taxon>Pentapetalae</taxon>
        <taxon>asterids</taxon>
        <taxon>campanulids</taxon>
        <taxon>Aquifoliales</taxon>
        <taxon>Aquifoliaceae</taxon>
        <taxon>Ilex</taxon>
    </lineage>
</organism>
<evidence type="ECO:0000256" key="10">
    <source>
        <dbReference type="ARBA" id="ARBA00022786"/>
    </source>
</evidence>
<protein>
    <recommendedName>
        <fullName evidence="4">RING-type E3 ubiquitin transferase</fullName>
        <ecNumber evidence="4">2.3.2.27</ecNumber>
    </recommendedName>
</protein>
<keyword evidence="8 17" id="KW-0732">Signal</keyword>
<dbReference type="Gene3D" id="3.30.40.10">
    <property type="entry name" value="Zinc/RING finger domain, C3HC4 (zinc finger)"/>
    <property type="match status" value="1"/>
</dbReference>
<evidence type="ECO:0000256" key="3">
    <source>
        <dbReference type="ARBA" id="ARBA00004906"/>
    </source>
</evidence>
<evidence type="ECO:0000256" key="7">
    <source>
        <dbReference type="ARBA" id="ARBA00022723"/>
    </source>
</evidence>
<dbReference type="GO" id="GO:0061630">
    <property type="term" value="F:ubiquitin protein ligase activity"/>
    <property type="evidence" value="ECO:0007669"/>
    <property type="project" value="UniProtKB-EC"/>
</dbReference>
<evidence type="ECO:0000256" key="6">
    <source>
        <dbReference type="ARBA" id="ARBA00022692"/>
    </source>
</evidence>
<dbReference type="SMART" id="SM00184">
    <property type="entry name" value="RING"/>
    <property type="match status" value="1"/>
</dbReference>
<dbReference type="PANTHER" id="PTHR46539">
    <property type="entry name" value="E3 UBIQUITIN-PROTEIN LIGASE ATL42"/>
    <property type="match status" value="1"/>
</dbReference>
<dbReference type="Pfam" id="PF13639">
    <property type="entry name" value="zf-RING_2"/>
    <property type="match status" value="1"/>
</dbReference>
<dbReference type="Proteomes" id="UP001642360">
    <property type="component" value="Unassembled WGS sequence"/>
</dbReference>
<dbReference type="GO" id="GO:0008270">
    <property type="term" value="F:zinc ion binding"/>
    <property type="evidence" value="ECO:0007669"/>
    <property type="project" value="UniProtKB-KW"/>
</dbReference>
<feature type="transmembrane region" description="Helical" evidence="16">
    <location>
        <begin position="36"/>
        <end position="58"/>
    </location>
</feature>
<dbReference type="FunFam" id="3.30.40.10:FF:000285">
    <property type="entry name" value="RING-H2 finger protein ATL43"/>
    <property type="match status" value="1"/>
</dbReference>
<keyword evidence="12 16" id="KW-1133">Transmembrane helix</keyword>
<keyword evidence="13 16" id="KW-0472">Membrane</keyword>
<dbReference type="EMBL" id="CAUOFW020001395">
    <property type="protein sequence ID" value="CAK9144521.1"/>
    <property type="molecule type" value="Genomic_DNA"/>
</dbReference>